<reference evidence="1 2" key="1">
    <citation type="journal article" date="2017" name="Curr. Biol.">
        <title>The Evolution of Venom by Co-option of Single-Copy Genes.</title>
        <authorList>
            <person name="Martinson E.O."/>
            <person name="Mrinalini"/>
            <person name="Kelkar Y.D."/>
            <person name="Chang C.H."/>
            <person name="Werren J.H."/>
        </authorList>
    </citation>
    <scope>NUCLEOTIDE SEQUENCE [LARGE SCALE GENOMIC DNA]</scope>
    <source>
        <strain evidence="1 2">Alberta</strain>
        <tissue evidence="1">Whole body</tissue>
    </source>
</reference>
<dbReference type="Pfam" id="PF07898">
    <property type="entry name" value="DUF1676"/>
    <property type="match status" value="1"/>
</dbReference>
<dbReference type="EMBL" id="NNAY01000154">
    <property type="protein sequence ID" value="OXU30510.1"/>
    <property type="molecule type" value="Genomic_DNA"/>
</dbReference>
<dbReference type="AlphaFoldDB" id="A0A232FIY9"/>
<evidence type="ECO:0000313" key="2">
    <source>
        <dbReference type="Proteomes" id="UP000215335"/>
    </source>
</evidence>
<organism evidence="1 2">
    <name type="scientific">Trichomalopsis sarcophagae</name>
    <dbReference type="NCBI Taxonomy" id="543379"/>
    <lineage>
        <taxon>Eukaryota</taxon>
        <taxon>Metazoa</taxon>
        <taxon>Ecdysozoa</taxon>
        <taxon>Arthropoda</taxon>
        <taxon>Hexapoda</taxon>
        <taxon>Insecta</taxon>
        <taxon>Pterygota</taxon>
        <taxon>Neoptera</taxon>
        <taxon>Endopterygota</taxon>
        <taxon>Hymenoptera</taxon>
        <taxon>Apocrita</taxon>
        <taxon>Proctotrupomorpha</taxon>
        <taxon>Chalcidoidea</taxon>
        <taxon>Pteromalidae</taxon>
        <taxon>Pteromalinae</taxon>
        <taxon>Trichomalopsis</taxon>
    </lineage>
</organism>
<accession>A0A232FIY9</accession>
<dbReference type="Proteomes" id="UP000215335">
    <property type="component" value="Unassembled WGS sequence"/>
</dbReference>
<dbReference type="InterPro" id="IPR012464">
    <property type="entry name" value="DUF1676"/>
</dbReference>
<protein>
    <submittedName>
        <fullName evidence="1">Uncharacterized protein</fullName>
    </submittedName>
</protein>
<comment type="caution">
    <text evidence="1">The sequence shown here is derived from an EMBL/GenBank/DDBJ whole genome shotgun (WGS) entry which is preliminary data.</text>
</comment>
<gene>
    <name evidence="1" type="ORF">TSAR_011547</name>
</gene>
<evidence type="ECO:0000313" key="1">
    <source>
        <dbReference type="EMBL" id="OXU30510.1"/>
    </source>
</evidence>
<proteinExistence type="predicted"/>
<sequence>MRVAVNLVLLLVVVLQVTGCVRATSLVEKRDLQARDFFEEVLMQLIHQRRMFLDGFGNGTAAIERNFGFDEPTSIDVTAGAEAGEGRGRKKKLRQMNRTLMAIIMAYTLKFMFLIPTFVGTLILLKFTTALAGFFYALFAAVLGLEHHKRH</sequence>
<keyword evidence="2" id="KW-1185">Reference proteome</keyword>
<name>A0A232FIY9_9HYME</name>